<accession>A0A1J7IU92</accession>
<sequence>MPDERYPSLMGSPARTPRPGRPRPASRHQQPVRRAPAPRSALAHSKEADSSGGPSPERDFPDTWPTLVIEAGFSQSLSELQKAVRWWFAEPLHDVKIVLIVKFEPTT</sequence>
<organism evidence="2 3">
    <name type="scientific">Coniochaeta ligniaria NRRL 30616</name>
    <dbReference type="NCBI Taxonomy" id="1408157"/>
    <lineage>
        <taxon>Eukaryota</taxon>
        <taxon>Fungi</taxon>
        <taxon>Dikarya</taxon>
        <taxon>Ascomycota</taxon>
        <taxon>Pezizomycotina</taxon>
        <taxon>Sordariomycetes</taxon>
        <taxon>Sordariomycetidae</taxon>
        <taxon>Coniochaetales</taxon>
        <taxon>Coniochaetaceae</taxon>
        <taxon>Coniochaeta</taxon>
    </lineage>
</organism>
<dbReference type="Proteomes" id="UP000182658">
    <property type="component" value="Unassembled WGS sequence"/>
</dbReference>
<evidence type="ECO:0000313" key="2">
    <source>
        <dbReference type="EMBL" id="OIW30885.1"/>
    </source>
</evidence>
<dbReference type="AlphaFoldDB" id="A0A1J7IU92"/>
<reference evidence="2 3" key="1">
    <citation type="submission" date="2016-10" db="EMBL/GenBank/DDBJ databases">
        <title>Draft genome sequence of Coniochaeta ligniaria NRRL30616, a lignocellulolytic fungus for bioabatement of inhibitors in plant biomass hydrolysates.</title>
        <authorList>
            <consortium name="DOE Joint Genome Institute"/>
            <person name="Jimenez D.J."/>
            <person name="Hector R.E."/>
            <person name="Riley R."/>
            <person name="Sun H."/>
            <person name="Grigoriev I.V."/>
            <person name="Van Elsas J.D."/>
            <person name="Nichols N.N."/>
        </authorList>
    </citation>
    <scope>NUCLEOTIDE SEQUENCE [LARGE SCALE GENOMIC DNA]</scope>
    <source>
        <strain evidence="2 3">NRRL 30616</strain>
    </source>
</reference>
<gene>
    <name evidence="2" type="ORF">CONLIGDRAFT_642929</name>
</gene>
<proteinExistence type="predicted"/>
<evidence type="ECO:0000313" key="3">
    <source>
        <dbReference type="Proteomes" id="UP000182658"/>
    </source>
</evidence>
<dbReference type="OrthoDB" id="76567at2759"/>
<name>A0A1J7IU92_9PEZI</name>
<dbReference type="EMBL" id="KV875096">
    <property type="protein sequence ID" value="OIW30885.1"/>
    <property type="molecule type" value="Genomic_DNA"/>
</dbReference>
<feature type="region of interest" description="Disordered" evidence="1">
    <location>
        <begin position="1"/>
        <end position="64"/>
    </location>
</feature>
<keyword evidence="3" id="KW-1185">Reference proteome</keyword>
<dbReference type="InParanoid" id="A0A1J7IU92"/>
<protein>
    <submittedName>
        <fullName evidence="2">Uncharacterized protein</fullName>
    </submittedName>
</protein>
<evidence type="ECO:0000256" key="1">
    <source>
        <dbReference type="SAM" id="MobiDB-lite"/>
    </source>
</evidence>